<gene>
    <name evidence="1" type="ORF">Q5741_15300</name>
</gene>
<name>A0ABT9CEV1_9BACL</name>
<dbReference type="EMBL" id="JAUQTB010000009">
    <property type="protein sequence ID" value="MDO7907777.1"/>
    <property type="molecule type" value="Genomic_DNA"/>
</dbReference>
<comment type="caution">
    <text evidence="1">The sequence shown here is derived from an EMBL/GenBank/DDBJ whole genome shotgun (WGS) entry which is preliminary data.</text>
</comment>
<evidence type="ECO:0000313" key="1">
    <source>
        <dbReference type="EMBL" id="MDO7907777.1"/>
    </source>
</evidence>
<proteinExistence type="predicted"/>
<dbReference type="Proteomes" id="UP001240171">
    <property type="component" value="Unassembled WGS sequence"/>
</dbReference>
<dbReference type="RefSeq" id="WP_305024990.1">
    <property type="nucleotide sequence ID" value="NZ_JAUQTB010000009.1"/>
</dbReference>
<protein>
    <submittedName>
        <fullName evidence="1">Uncharacterized protein</fullName>
    </submittedName>
</protein>
<organism evidence="1 2">
    <name type="scientific">Paenibacillus lacisoli</name>
    <dbReference type="NCBI Taxonomy" id="3064525"/>
    <lineage>
        <taxon>Bacteria</taxon>
        <taxon>Bacillati</taxon>
        <taxon>Bacillota</taxon>
        <taxon>Bacilli</taxon>
        <taxon>Bacillales</taxon>
        <taxon>Paenibacillaceae</taxon>
        <taxon>Paenibacillus</taxon>
    </lineage>
</organism>
<evidence type="ECO:0000313" key="2">
    <source>
        <dbReference type="Proteomes" id="UP001240171"/>
    </source>
</evidence>
<reference evidence="1 2" key="1">
    <citation type="submission" date="2023-07" db="EMBL/GenBank/DDBJ databases">
        <title>Paenibacillus sp. JX-17 nov. isolated from soil.</title>
        <authorList>
            <person name="Wan Y."/>
            <person name="Liu B."/>
        </authorList>
    </citation>
    <scope>NUCLEOTIDE SEQUENCE [LARGE SCALE GENOMIC DNA]</scope>
    <source>
        <strain evidence="1 2">JX-17</strain>
    </source>
</reference>
<sequence length="78" mass="9159">MQLYTDPRGQAYQQVIDVAVQHSEYFVLGEKFGDAPDVDRSRYWAVLNRLEPYQEKKFAICQVSHFIFGHSRSISYID</sequence>
<accession>A0ABT9CEV1</accession>
<keyword evidence="2" id="KW-1185">Reference proteome</keyword>